<sequence length="287" mass="31207">MAPDSNEPSIVEDQYKVNIGPQRVELPHYIRATEKPQIPLLDLFALVFELAAFEAGCHRVGATLLMLPKFTLAATGPGKIRVLIVKISFPVESDVPGLKYTIVYGCAGNIPDFVQMGGRDGARDGNATKAFVLAHKTLLGGLEQDDDSCGDEHPLTGTVIDRSELAVENRRKLNEKSPATYRLLNPPKARSNDLPGESPSMGSSPINAGLQGLPDTTGPSRRAVSSAAAKTFLVRPKPPKDPAITQLKLAPEHLSSLYQSLEKLEDRLLWADKLPYSSFPLKDRFDV</sequence>
<feature type="region of interest" description="Disordered" evidence="1">
    <location>
        <begin position="170"/>
        <end position="224"/>
    </location>
</feature>
<name>A0A1E3K2J0_9TREE</name>
<dbReference type="Proteomes" id="UP000094819">
    <property type="component" value="Unassembled WGS sequence"/>
</dbReference>
<dbReference type="RefSeq" id="XP_019034875.1">
    <property type="nucleotide sequence ID" value="XM_019173149.1"/>
</dbReference>
<reference evidence="2 3" key="1">
    <citation type="submission" date="2016-06" db="EMBL/GenBank/DDBJ databases">
        <title>Evolution of pathogenesis and genome organization in the Tremellales.</title>
        <authorList>
            <person name="Cuomo C."/>
            <person name="Litvintseva A."/>
            <person name="Heitman J."/>
            <person name="Chen Y."/>
            <person name="Sun S."/>
            <person name="Springer D."/>
            <person name="Dromer F."/>
            <person name="Young S."/>
            <person name="Zeng Q."/>
            <person name="Chapman S."/>
            <person name="Gujja S."/>
            <person name="Saif S."/>
            <person name="Birren B."/>
        </authorList>
    </citation>
    <scope>NUCLEOTIDE SEQUENCE [LARGE SCALE GENOMIC DNA]</scope>
    <source>
        <strain evidence="2 3">CBS 7118</strain>
    </source>
</reference>
<organism evidence="2 3">
    <name type="scientific">Cryptococcus wingfieldii CBS 7118</name>
    <dbReference type="NCBI Taxonomy" id="1295528"/>
    <lineage>
        <taxon>Eukaryota</taxon>
        <taxon>Fungi</taxon>
        <taxon>Dikarya</taxon>
        <taxon>Basidiomycota</taxon>
        <taxon>Agaricomycotina</taxon>
        <taxon>Tremellomycetes</taxon>
        <taxon>Tremellales</taxon>
        <taxon>Cryptococcaceae</taxon>
        <taxon>Cryptococcus</taxon>
    </lineage>
</organism>
<accession>A0A1E3K2J0</accession>
<protein>
    <submittedName>
        <fullName evidence="2">Uncharacterized protein</fullName>
    </submittedName>
</protein>
<evidence type="ECO:0000313" key="3">
    <source>
        <dbReference type="Proteomes" id="UP000094819"/>
    </source>
</evidence>
<gene>
    <name evidence="2" type="ORF">L198_00977</name>
</gene>
<dbReference type="AlphaFoldDB" id="A0A1E3K2J0"/>
<dbReference type="GeneID" id="30190190"/>
<proteinExistence type="predicted"/>
<evidence type="ECO:0000313" key="2">
    <source>
        <dbReference type="EMBL" id="ODO07398.1"/>
    </source>
</evidence>
<dbReference type="EMBL" id="AWGH01000002">
    <property type="protein sequence ID" value="ODO07398.1"/>
    <property type="molecule type" value="Genomic_DNA"/>
</dbReference>
<evidence type="ECO:0000256" key="1">
    <source>
        <dbReference type="SAM" id="MobiDB-lite"/>
    </source>
</evidence>
<keyword evidence="3" id="KW-1185">Reference proteome</keyword>
<comment type="caution">
    <text evidence="2">The sequence shown here is derived from an EMBL/GenBank/DDBJ whole genome shotgun (WGS) entry which is preliminary data.</text>
</comment>